<name>A0A1J8PG21_9COXI</name>
<reference evidence="1 2" key="1">
    <citation type="submission" date="2016-03" db="EMBL/GenBank/DDBJ databases">
        <title>Comparative genomics of Rickettsiella.</title>
        <authorList>
            <person name="Chandler C."/>
            <person name="Wang Y."/>
        </authorList>
    </citation>
    <scope>NUCLEOTIDE SEQUENCE [LARGE SCALE GENOMIC DNA]</scope>
    <source>
        <strain evidence="1 2">RCFS May 2013</strain>
    </source>
</reference>
<dbReference type="AlphaFoldDB" id="A0A1J8PG21"/>
<dbReference type="EMBL" id="LUKY01000025">
    <property type="protein sequence ID" value="OIZ96311.1"/>
    <property type="molecule type" value="Genomic_DNA"/>
</dbReference>
<comment type="caution">
    <text evidence="1">The sequence shown here is derived from an EMBL/GenBank/DDBJ whole genome shotgun (WGS) entry which is preliminary data.</text>
</comment>
<dbReference type="RefSeq" id="WP_071661852.1">
    <property type="nucleotide sequence ID" value="NZ_LUKY01000025.1"/>
</dbReference>
<sequence length="111" mass="12925">MSKLISQYPDIKKYVSDYLSRINYLVKDLYKLKDKLTEVLFSIETQACHCSSLLDKGDTPLATLKDALKELPSRYDNKFCFLEEFSFYLPNHIKLLNESYKAYSDAEVLHG</sequence>
<dbReference type="STRING" id="1225476.A1D18_00400"/>
<evidence type="ECO:0000313" key="2">
    <source>
        <dbReference type="Proteomes" id="UP000183924"/>
    </source>
</evidence>
<protein>
    <submittedName>
        <fullName evidence="1">Uncharacterized protein</fullName>
    </submittedName>
</protein>
<evidence type="ECO:0000313" key="1">
    <source>
        <dbReference type="EMBL" id="OIZ96311.1"/>
    </source>
</evidence>
<gene>
    <name evidence="1" type="ORF">A1D18_00400</name>
</gene>
<proteinExistence type="predicted"/>
<accession>A0A1J8PG21</accession>
<organism evidence="1 2">
    <name type="scientific">Candidatus Rickettsiella isopodorum</name>
    <dbReference type="NCBI Taxonomy" id="1225476"/>
    <lineage>
        <taxon>Bacteria</taxon>
        <taxon>Pseudomonadati</taxon>
        <taxon>Pseudomonadota</taxon>
        <taxon>Gammaproteobacteria</taxon>
        <taxon>Legionellales</taxon>
        <taxon>Coxiellaceae</taxon>
        <taxon>Rickettsiella</taxon>
    </lineage>
</organism>
<dbReference type="Proteomes" id="UP000183924">
    <property type="component" value="Unassembled WGS sequence"/>
</dbReference>
<keyword evidence="2" id="KW-1185">Reference proteome</keyword>